<accession>A0A2X1UU13</accession>
<dbReference type="GO" id="GO:0004803">
    <property type="term" value="F:transposase activity"/>
    <property type="evidence" value="ECO:0007669"/>
    <property type="project" value="InterPro"/>
</dbReference>
<name>A0A2X1UU13_9BURK</name>
<dbReference type="InterPro" id="IPR009057">
    <property type="entry name" value="Homeodomain-like_sf"/>
</dbReference>
<dbReference type="Pfam" id="PF01527">
    <property type="entry name" value="HTH_Tnp_1"/>
    <property type="match status" value="1"/>
</dbReference>
<dbReference type="Proteomes" id="UP000250242">
    <property type="component" value="Unassembled WGS sequence"/>
</dbReference>
<dbReference type="GO" id="GO:0003677">
    <property type="term" value="F:DNA binding"/>
    <property type="evidence" value="ECO:0007669"/>
    <property type="project" value="InterPro"/>
</dbReference>
<gene>
    <name evidence="1" type="ORF">NCTC11009_00273</name>
</gene>
<evidence type="ECO:0000313" key="2">
    <source>
        <dbReference type="Proteomes" id="UP000250242"/>
    </source>
</evidence>
<dbReference type="GO" id="GO:0006313">
    <property type="term" value="P:DNA transposition"/>
    <property type="evidence" value="ECO:0007669"/>
    <property type="project" value="InterPro"/>
</dbReference>
<dbReference type="SUPFAM" id="SSF46689">
    <property type="entry name" value="Homeodomain-like"/>
    <property type="match status" value="1"/>
</dbReference>
<dbReference type="Gene3D" id="1.10.10.60">
    <property type="entry name" value="Homeodomain-like"/>
    <property type="match status" value="1"/>
</dbReference>
<dbReference type="EMBL" id="UATH01000001">
    <property type="protein sequence ID" value="SPY07083.1"/>
    <property type="molecule type" value="Genomic_DNA"/>
</dbReference>
<dbReference type="AlphaFoldDB" id="A0A2X1UU13"/>
<organism evidence="1 2">
    <name type="scientific">Oligella urethralis</name>
    <dbReference type="NCBI Taxonomy" id="90245"/>
    <lineage>
        <taxon>Bacteria</taxon>
        <taxon>Pseudomonadati</taxon>
        <taxon>Pseudomonadota</taxon>
        <taxon>Betaproteobacteria</taxon>
        <taxon>Burkholderiales</taxon>
        <taxon>Alcaligenaceae</taxon>
        <taxon>Oligella</taxon>
    </lineage>
</organism>
<protein>
    <submittedName>
        <fullName evidence="1">Transposase</fullName>
    </submittedName>
</protein>
<proteinExistence type="predicted"/>
<sequence length="86" mass="10144">MSKRKSEEQIIALLKRAEAGEPIADLCRQEGIGVSTFYKWRSKYDGLEASELKRLKQIEQEHERLKKMYAELSLMSRMQEEIIKKL</sequence>
<reference evidence="1 2" key="1">
    <citation type="submission" date="2018-06" db="EMBL/GenBank/DDBJ databases">
        <authorList>
            <consortium name="Pathogen Informatics"/>
            <person name="Doyle S."/>
        </authorList>
    </citation>
    <scope>NUCLEOTIDE SEQUENCE [LARGE SCALE GENOMIC DNA]</scope>
    <source>
        <strain evidence="1 2">NCTC11009</strain>
    </source>
</reference>
<dbReference type="InterPro" id="IPR002514">
    <property type="entry name" value="Transposase_8"/>
</dbReference>
<dbReference type="PANTHER" id="PTHR33609:SF1">
    <property type="entry name" value="TRANSPOSASE"/>
    <property type="match status" value="1"/>
</dbReference>
<dbReference type="PANTHER" id="PTHR33609">
    <property type="entry name" value="LOW CALCIUM RESPONSE LOCUS PROTEIN S"/>
    <property type="match status" value="1"/>
</dbReference>
<evidence type="ECO:0000313" key="1">
    <source>
        <dbReference type="EMBL" id="SPY07083.1"/>
    </source>
</evidence>
<dbReference type="InterPro" id="IPR052546">
    <property type="entry name" value="Transposase_8_domain"/>
</dbReference>